<dbReference type="Proteomes" id="UP000004095">
    <property type="component" value="Unassembled WGS sequence"/>
</dbReference>
<name>A1ZUK1_MICM2</name>
<evidence type="ECO:0000313" key="2">
    <source>
        <dbReference type="Proteomes" id="UP000004095"/>
    </source>
</evidence>
<reference evidence="1 2" key="1">
    <citation type="submission" date="2007-01" db="EMBL/GenBank/DDBJ databases">
        <authorList>
            <person name="Haygood M."/>
            <person name="Podell S."/>
            <person name="Anderson C."/>
            <person name="Hopkinson B."/>
            <person name="Roe K."/>
            <person name="Barbeau K."/>
            <person name="Gaasterland T."/>
            <person name="Ferriera S."/>
            <person name="Johnson J."/>
            <person name="Kravitz S."/>
            <person name="Beeson K."/>
            <person name="Sutton G."/>
            <person name="Rogers Y.-H."/>
            <person name="Friedman R."/>
            <person name="Frazier M."/>
            <person name="Venter J.C."/>
        </authorList>
    </citation>
    <scope>NUCLEOTIDE SEQUENCE [LARGE SCALE GENOMIC DNA]</scope>
    <source>
        <strain evidence="1 2">ATCC 23134</strain>
    </source>
</reference>
<protein>
    <submittedName>
        <fullName evidence="1">Uncharacterized protein</fullName>
    </submittedName>
</protein>
<accession>A1ZUK1</accession>
<sequence length="57" mass="6967">MFFYVFPIKNALFVSLNLHFFRWRVSFAINITFVKKTDLFQEKLSIIQHQPNRMICK</sequence>
<dbReference type="EMBL" id="AAWS01000041">
    <property type="protein sequence ID" value="EAY25887.1"/>
    <property type="molecule type" value="Genomic_DNA"/>
</dbReference>
<organism evidence="1 2">
    <name type="scientific">Microscilla marina ATCC 23134</name>
    <dbReference type="NCBI Taxonomy" id="313606"/>
    <lineage>
        <taxon>Bacteria</taxon>
        <taxon>Pseudomonadati</taxon>
        <taxon>Bacteroidota</taxon>
        <taxon>Cytophagia</taxon>
        <taxon>Cytophagales</taxon>
        <taxon>Microscillaceae</taxon>
        <taxon>Microscilla</taxon>
    </lineage>
</organism>
<gene>
    <name evidence="1" type="ORF">M23134_00841</name>
</gene>
<evidence type="ECO:0000313" key="1">
    <source>
        <dbReference type="EMBL" id="EAY25887.1"/>
    </source>
</evidence>
<comment type="caution">
    <text evidence="1">The sequence shown here is derived from an EMBL/GenBank/DDBJ whole genome shotgun (WGS) entry which is preliminary data.</text>
</comment>
<proteinExistence type="predicted"/>
<keyword evidence="2" id="KW-1185">Reference proteome</keyword>
<dbReference type="AlphaFoldDB" id="A1ZUK1"/>